<name>A0ABD3WIK9_SINWO</name>
<evidence type="ECO:0000256" key="1">
    <source>
        <dbReference type="SAM" id="MobiDB-lite"/>
    </source>
</evidence>
<evidence type="ECO:0000313" key="3">
    <source>
        <dbReference type="Proteomes" id="UP001634394"/>
    </source>
</evidence>
<gene>
    <name evidence="2" type="ORF">ACJMK2_036889</name>
</gene>
<sequence>MECNLPMYPPVNNLIQPTLYDKLNTLVFERTRAVNSHLKTRQMIQEKVINKHQRDVERVYNKETRKMKGEIVKIRYKCPSSLDHIDASPRNRDSDGSKDGGRLRSLSESSDSTYCKRYYAHHFNIKENKPKENQQPKSFQNDFFNAKLRCFFVNCLASTYRPAQDEYFDDVFSESMSDIFPMRNIPERSEHLDDSDSEQNVVLEDGQVTRDVKRHGKREHLEQRIKEFNAKITESIRNRNLF</sequence>
<dbReference type="Proteomes" id="UP001634394">
    <property type="component" value="Unassembled WGS sequence"/>
</dbReference>
<organism evidence="2 3">
    <name type="scientific">Sinanodonta woodiana</name>
    <name type="common">Chinese pond mussel</name>
    <name type="synonym">Anodonta woodiana</name>
    <dbReference type="NCBI Taxonomy" id="1069815"/>
    <lineage>
        <taxon>Eukaryota</taxon>
        <taxon>Metazoa</taxon>
        <taxon>Spiralia</taxon>
        <taxon>Lophotrochozoa</taxon>
        <taxon>Mollusca</taxon>
        <taxon>Bivalvia</taxon>
        <taxon>Autobranchia</taxon>
        <taxon>Heteroconchia</taxon>
        <taxon>Palaeoheterodonta</taxon>
        <taxon>Unionida</taxon>
        <taxon>Unionoidea</taxon>
        <taxon>Unionidae</taxon>
        <taxon>Unioninae</taxon>
        <taxon>Sinanodonta</taxon>
    </lineage>
</organism>
<feature type="compositionally biased region" description="Basic and acidic residues" evidence="1">
    <location>
        <begin position="83"/>
        <end position="102"/>
    </location>
</feature>
<protein>
    <submittedName>
        <fullName evidence="2">Uncharacterized protein</fullName>
    </submittedName>
</protein>
<dbReference type="AlphaFoldDB" id="A0ABD3WIK9"/>
<evidence type="ECO:0000313" key="2">
    <source>
        <dbReference type="EMBL" id="KAL3873804.1"/>
    </source>
</evidence>
<reference evidence="2 3" key="1">
    <citation type="submission" date="2024-11" db="EMBL/GenBank/DDBJ databases">
        <title>Chromosome-level genome assembly of the freshwater bivalve Anodonta woodiana.</title>
        <authorList>
            <person name="Chen X."/>
        </authorList>
    </citation>
    <scope>NUCLEOTIDE SEQUENCE [LARGE SCALE GENOMIC DNA]</scope>
    <source>
        <strain evidence="2">MN2024</strain>
        <tissue evidence="2">Gills</tissue>
    </source>
</reference>
<feature type="region of interest" description="Disordered" evidence="1">
    <location>
        <begin position="83"/>
        <end position="108"/>
    </location>
</feature>
<dbReference type="EMBL" id="JBJQND010000006">
    <property type="protein sequence ID" value="KAL3873804.1"/>
    <property type="molecule type" value="Genomic_DNA"/>
</dbReference>
<keyword evidence="3" id="KW-1185">Reference proteome</keyword>
<proteinExistence type="predicted"/>
<accession>A0ABD3WIK9</accession>
<comment type="caution">
    <text evidence="2">The sequence shown here is derived from an EMBL/GenBank/DDBJ whole genome shotgun (WGS) entry which is preliminary data.</text>
</comment>